<evidence type="ECO:0000256" key="6">
    <source>
        <dbReference type="PIRSR" id="PIRSR602401-1"/>
    </source>
</evidence>
<dbReference type="PRINTS" id="PR00463">
    <property type="entry name" value="EP450I"/>
</dbReference>
<name>A0A8H5JGV2_9HYPO</name>
<dbReference type="FunFam" id="1.10.630.10:FF:000050">
    <property type="entry name" value="Cytochrome P450 monooxygenase"/>
    <property type="match status" value="1"/>
</dbReference>
<protein>
    <submittedName>
        <fullName evidence="8">Cytochrome P450</fullName>
    </submittedName>
</protein>
<keyword evidence="7" id="KW-0503">Monooxygenase</keyword>
<evidence type="ECO:0000313" key="8">
    <source>
        <dbReference type="EMBL" id="KAF5555118.1"/>
    </source>
</evidence>
<evidence type="ECO:0000313" key="9">
    <source>
        <dbReference type="Proteomes" id="UP000522262"/>
    </source>
</evidence>
<dbReference type="GO" id="GO:0005506">
    <property type="term" value="F:iron ion binding"/>
    <property type="evidence" value="ECO:0007669"/>
    <property type="project" value="InterPro"/>
</dbReference>
<keyword evidence="5 6" id="KW-0408">Iron</keyword>
<dbReference type="InterPro" id="IPR036396">
    <property type="entry name" value="Cyt_P450_sf"/>
</dbReference>
<dbReference type="Gene3D" id="1.10.630.10">
    <property type="entry name" value="Cytochrome P450"/>
    <property type="match status" value="1"/>
</dbReference>
<accession>A0A8H5JGV2</accession>
<keyword evidence="3 6" id="KW-0349">Heme</keyword>
<dbReference type="EMBL" id="JAAOAM010000038">
    <property type="protein sequence ID" value="KAF5555118.1"/>
    <property type="molecule type" value="Genomic_DNA"/>
</dbReference>
<keyword evidence="7" id="KW-0560">Oxidoreductase</keyword>
<evidence type="ECO:0000256" key="1">
    <source>
        <dbReference type="ARBA" id="ARBA00001971"/>
    </source>
</evidence>
<sequence length="506" mass="57576">MASITWSDMVVACAVFLIGWLASLVHTALRPGLRDIPGPWMAKISQFRRLGLLWNGNAHQNYRVLHETYGPIVRTAPNVVDVSDPAAISTIYGIGSKFLKSPFYQTLSFFYEDEIMQSMFTTADPEEHKSLKRPVAQKFSMTSLRTLEYLVDPCSEIFSRSMLDLQGQVVDLGAWCQWYAFDVIGAITFSQRFGFMENRKDINNVISGIEAGLKYAGIVGQIPSLHRFLLGNRTFRKIIAKLGAQDPIPIVTAMVSDCIREYDSQPPAMERADFLAYFRQEQKSTGEHISHRDLINHLMNNLLAASDTTGISLRAIFYYIIKNRRVYEKLQKEIDEADQSGRLSPIVTFSESLELNYLQSCIKEALRMHPGVSYPLERVVPRDGAYICGKHLPAGTIVGINAAVIHRNKSIFGDDADTFRPERWLDNDAERIKMMDRHNMTFGAGARTCIGKNISIMEMSKFVPQILRQFDLEWASSDEEWKIKTYWFAKQTGLLVQFRPRKKEAL</sequence>
<dbReference type="PANTHER" id="PTHR24305">
    <property type="entry name" value="CYTOCHROME P450"/>
    <property type="match status" value="1"/>
</dbReference>
<evidence type="ECO:0000256" key="5">
    <source>
        <dbReference type="ARBA" id="ARBA00023004"/>
    </source>
</evidence>
<evidence type="ECO:0000256" key="4">
    <source>
        <dbReference type="ARBA" id="ARBA00022723"/>
    </source>
</evidence>
<reference evidence="8 9" key="1">
    <citation type="submission" date="2020-05" db="EMBL/GenBank/DDBJ databases">
        <title>Identification and distribution of gene clusters putatively required for synthesis of sphingolipid metabolism inhibitors in phylogenetically diverse species of the filamentous fungus Fusarium.</title>
        <authorList>
            <person name="Kim H.-S."/>
            <person name="Busman M."/>
            <person name="Brown D.W."/>
            <person name="Divon H."/>
            <person name="Uhlig S."/>
            <person name="Proctor R.H."/>
        </authorList>
    </citation>
    <scope>NUCLEOTIDE SEQUENCE [LARGE SCALE GENOMIC DNA]</scope>
    <source>
        <strain evidence="8 9">NRRL 53147</strain>
    </source>
</reference>
<dbReference type="InterPro" id="IPR002401">
    <property type="entry name" value="Cyt_P450_E_grp-I"/>
</dbReference>
<dbReference type="SUPFAM" id="SSF48264">
    <property type="entry name" value="Cytochrome P450"/>
    <property type="match status" value="1"/>
</dbReference>
<dbReference type="AlphaFoldDB" id="A0A8H5JGV2"/>
<proteinExistence type="inferred from homology"/>
<dbReference type="Proteomes" id="UP000522262">
    <property type="component" value="Unassembled WGS sequence"/>
</dbReference>
<keyword evidence="9" id="KW-1185">Reference proteome</keyword>
<dbReference type="InterPro" id="IPR001128">
    <property type="entry name" value="Cyt_P450"/>
</dbReference>
<evidence type="ECO:0000256" key="7">
    <source>
        <dbReference type="RuleBase" id="RU000461"/>
    </source>
</evidence>
<dbReference type="InterPro" id="IPR050121">
    <property type="entry name" value="Cytochrome_P450_monoxygenase"/>
</dbReference>
<feature type="binding site" description="axial binding residue" evidence="6">
    <location>
        <position position="449"/>
    </location>
    <ligand>
        <name>heme</name>
        <dbReference type="ChEBI" id="CHEBI:30413"/>
    </ligand>
    <ligandPart>
        <name>Fe</name>
        <dbReference type="ChEBI" id="CHEBI:18248"/>
    </ligandPart>
</feature>
<dbReference type="PROSITE" id="PS00086">
    <property type="entry name" value="CYTOCHROME_P450"/>
    <property type="match status" value="1"/>
</dbReference>
<dbReference type="PRINTS" id="PR00385">
    <property type="entry name" value="P450"/>
</dbReference>
<dbReference type="GO" id="GO:0016705">
    <property type="term" value="F:oxidoreductase activity, acting on paired donors, with incorporation or reduction of molecular oxygen"/>
    <property type="evidence" value="ECO:0007669"/>
    <property type="project" value="InterPro"/>
</dbReference>
<dbReference type="PANTHER" id="PTHR24305:SF232">
    <property type="entry name" value="P450, PUTATIVE (EUROFUNG)-RELATED"/>
    <property type="match status" value="1"/>
</dbReference>
<organism evidence="8 9">
    <name type="scientific">Fusarium mexicanum</name>
    <dbReference type="NCBI Taxonomy" id="751941"/>
    <lineage>
        <taxon>Eukaryota</taxon>
        <taxon>Fungi</taxon>
        <taxon>Dikarya</taxon>
        <taxon>Ascomycota</taxon>
        <taxon>Pezizomycotina</taxon>
        <taxon>Sordariomycetes</taxon>
        <taxon>Hypocreomycetidae</taxon>
        <taxon>Hypocreales</taxon>
        <taxon>Nectriaceae</taxon>
        <taxon>Fusarium</taxon>
        <taxon>Fusarium fujikuroi species complex</taxon>
    </lineage>
</organism>
<comment type="cofactor">
    <cofactor evidence="1 6">
        <name>heme</name>
        <dbReference type="ChEBI" id="CHEBI:30413"/>
    </cofactor>
</comment>
<comment type="caution">
    <text evidence="8">The sequence shown here is derived from an EMBL/GenBank/DDBJ whole genome shotgun (WGS) entry which is preliminary data.</text>
</comment>
<dbReference type="GO" id="GO:0020037">
    <property type="term" value="F:heme binding"/>
    <property type="evidence" value="ECO:0007669"/>
    <property type="project" value="InterPro"/>
</dbReference>
<keyword evidence="4 6" id="KW-0479">Metal-binding</keyword>
<dbReference type="GO" id="GO:0004497">
    <property type="term" value="F:monooxygenase activity"/>
    <property type="evidence" value="ECO:0007669"/>
    <property type="project" value="UniProtKB-KW"/>
</dbReference>
<comment type="similarity">
    <text evidence="2 7">Belongs to the cytochrome P450 family.</text>
</comment>
<dbReference type="Pfam" id="PF00067">
    <property type="entry name" value="p450"/>
    <property type="match status" value="1"/>
</dbReference>
<evidence type="ECO:0000256" key="2">
    <source>
        <dbReference type="ARBA" id="ARBA00010617"/>
    </source>
</evidence>
<evidence type="ECO:0000256" key="3">
    <source>
        <dbReference type="ARBA" id="ARBA00022617"/>
    </source>
</evidence>
<dbReference type="InterPro" id="IPR017972">
    <property type="entry name" value="Cyt_P450_CS"/>
</dbReference>
<dbReference type="CDD" id="cd11060">
    <property type="entry name" value="CYP57A1-like"/>
    <property type="match status" value="1"/>
</dbReference>
<gene>
    <name evidence="8" type="ORF">FMEXI_1638</name>
</gene>